<proteinExistence type="predicted"/>
<dbReference type="InterPro" id="IPR021026">
    <property type="entry name" value="Filamn_hemagglutn_DUF3739"/>
</dbReference>
<comment type="subcellular location">
    <subcellularLocation>
        <location evidence="1">Secreted</location>
    </subcellularLocation>
</comment>
<keyword evidence="2" id="KW-0964">Secreted</keyword>
<dbReference type="NCBIfam" id="TIGR01901">
    <property type="entry name" value="adhes_NPXG"/>
    <property type="match status" value="1"/>
</dbReference>
<name>A0A4Q7MBW0_9BURK</name>
<dbReference type="InterPro" id="IPR008638">
    <property type="entry name" value="FhaB/CdiA-like_TPS"/>
</dbReference>
<dbReference type="InterPro" id="IPR011050">
    <property type="entry name" value="Pectin_lyase_fold/virulence"/>
</dbReference>
<evidence type="ECO:0000256" key="2">
    <source>
        <dbReference type="ARBA" id="ARBA00022525"/>
    </source>
</evidence>
<dbReference type="InterPro" id="IPR050909">
    <property type="entry name" value="Bact_Autotransporter_VF"/>
</dbReference>
<sequence>MNSLHSWQCRSGKSGTRRMADISSRGCPPGQPAGRLTPPAMRLTPAAAALAALLLAGAWQQPVQAAGSAGAAWLASGGARAQAYQARPAAGVVPPSAQREQQRANEALSRSIANLNRTANAIAVRQAAQAQARAQAQAGKPGAPVPEGLAQGGLWDRDAQGNMLAWRGAERARETVADGKVQVDIKQTESRAILNWDTFNVGRNTTVAFDQQADWAVLNRVNDPQARPSQIQGSIKGGGTVMVVNRNGIVFAGGSQVNVRNLVASAVGLSDDQFDKGIFSDPLGSGHMPSFGNDLLLSGGAVSHGAATAGVLVEAGASIATHASGTVTQGGGYVLLLGREVANAGHISTPGGQALLAAGDAFVIRKGLGTDENQASTTRGNQVEARRSVSTEAGTVFQVTNTGLIEARTGDITLVGQQVSQEGVLLATSSVHTRGTIHLRSDAALAGEQAGKVTLARDSVTAIVLDESATTALDVQREAQIKDSTSAGDGEYHRRDQSLIQIASAGDVDFLGESLTLATGGQILVQATGRSELHEGAQLDVAGHVGVRVAMEANNVEINVQGNEQRDSPGNRDDKSLNNSTIWLDRRDLVLVPAGTNGYETDRWYTAGGLLEVGGYLGISGHGIGEWSAQGGTVRFGGAELITRAGSVVNLSGGTLDVQAGQVYQTFLRGADGRIYQAARAPADMLYTGIYRGYEVEHERWGVTRRYHDLMAPGRRWEEGYTVGRDAGQMVVATTRATLEGDIESKTFQAENQTKAREAALDGYQQAQTARARNGQLIIGSYVPVYDNETRNLLYSPQAVTGKVSIAGASDGSADADIALDAAWLNGLALGELRIYAREEIHVDEAVQVDTGGTIALHATQVQVGADLTARSGSILLGNVVRKQINGTRWESRAIDESNGAMAAGASASVAEGVTLDVRGVWTNQWLDRQETAGLPYVNGGSIQIVSSGQVTIGQGALLDASSGAVMRVDGGVLDGRGGDIALRADALAQGLQGNGAQAALHLAGELRSLGGKGGGRLVLQSGGAVVIGGSVAGSDGMLHAGEDSLVDLVTQEGFVVEQGAILPLDFHYQRTHAQPGEAIGGQPNVTWSDPASKITLAAEWTLPVPTDSAQSYSVRTTSGRNYQVYAWAPPVTLPAGTVIDNITGSFPEGYVLPQTVFPQGLAIVPVTGVIKAGEAAPQAVHFAAGSRLPAGTRLSQDVAVIVPLHVDDSLFRQGFSQYEIGGNQGLAVAANSRIAVEMPVWRVDATAAREQPGGAEPGSVLQAWLPEAFQQNPKEGRLTQRLGADLLLRAGFGLDSGESLAIGEGASVSVDAGRAVTLQGNGQVTIDGVIRASGGSIDILNFGYPMVGPTPQGHAQSIWIGNGAVLDVAGQAYWAVDRDGLRYGKVMAGGRISIGGKYAADATEAEAVDAFIVVRPGARLDASGSMAVLDLPGAANTPVGSAGGLIFLSSFNGLFLDGDLRAHAGAPGAAGGTLALALESPNYAVSSNPSNAVLAVRELLLAREQGAPVLSETLLPGRPDAGLNYGHGRIGSDKVMAGGFGNLSLLVNGVLLLEPGVNLSLAQSLRLTSGSISLPPDAGAGARVDLSAPYVRLAGATRRQMDHYIMPLPQEGRLPDVLDGTTLVVRASLLDILERQAFGTKGTVRTSSGSVAYERLGFADLELRSQGDIRLLGATVRDRTLLETTGNLLLAARQIYPATHARAEIRAGRLGRFDEWGNYMADYDPHAVLRIERVGTDTPVMPYSVFGSLTLMSANIEQGGVLRAPLGNLILGHDFATSNQPSHLALLPGSLTSVSAAGLIMPYGGTVDGLTYTYGGADVLYRGLGGGSGTFRGLVLRSDDIQVQPGALLDLSGGGELTGSAFLSGRGGSTDARLNPLLQVAVDGSGFVVPGLSTNPVYAIVPGTQQGYAPVGAEKGAGDPMLGQQVTIAAGIPGLPAGTYTLLPSNYALLPGAFRVELNGLAGSQRPFGAQLGMRNGSYATQARLGLADTGVLDVLTTQLILTPADRLRTYSQYNEMSYARFGLDWAARDGAPRPTLERDAGRLTLMPGVGKPGAQSGVQFAPGTVRALAAEGGYGSELIVSASGVALEILGKGAAPTAGFKGVSLHADTLNSIGAATVVIGGDLISEFASLDTRSTQNASTVRFGNAYTAARSIVLRDGALLQAAQVFLVTGRVDSGITVEEGAGINALGQGTAGWDSMSGYVLAPSAVSVLAVSNGWLEIKAPEAASGDGFGAGSIRLGTCGVPQACGKETQLFAEGTITAATDNAFSLEDTVRYGARNLILAVGAINAGDAATLAKAAAQGVLPPGLTLNQQVLDGLLRGDTSRGAPALENLVLTARDAVNFYGSVVLSTLNPETGKSSLERLVLTTPAIHGAGDAADVARIETAVLTWNGATQAPGAIVTGGAGTGTGRLVVDADVIEFGYGPRSQPDTVSQHDRRTLGFGTVELNARERVTANHMGSLSVYASQGAWDGAAKSYTYHGGDLLIHTPQLTGQAGSVNRITAGGSILAQAFAGQAATQPDTATLAAALGAELMLDAGGSLRLDTAVLLPSGKLTLAAAGDVLLDEGAQLDLAGRRLVFYDQEKYSWGGDVILNSREGSIRQAVGSAILLDAQYNRAGRLNAVALGAQACHIELLGAIRGQASGNYDAGGTALPFASGFADIRAQQIVDFAGLNQRLSEGGVFGGRSFQLASGNLVIGDELKAREISVSVDRGSLGVNGTIDASGEQAGSIRLFAGQGVTLAGSAVLDARASVLRKDSYGQVIEAPNRAVIEIGSGSGRLVIGDGARMELAVAGAPQAYGTVTLNAPRLGGATGNDVDIDAGGAVHIGGARTVVVNAFQRYDDAREGTDTTVSGRDYQVIDQAYLDAKHADSLKFMANALANGVLMDRKLAGLRAYQEQFHLRPGVEIVSATSDGDLHVDGDIDMSRYRYASVNPHSQQTPVRGSGEAGALVLRAAGNLEIHGSMTDGFDVARVGVTADDQGWVLPAGQLPFGGDVVIPHGGLVTLAPGTQFLPGRTLNYDLPMPALTLPAGLALPTAMVLDQSLGLAAGSVLGAAVSDASGQVLYAAGTVLAQDVTLPAGTQLGAGFRLSAPTKIQAGIWPGGVPLPVEVKLAQSLTLAKGAVVPSQTVVVLPDGAKLVNLRPQDADGTQGRTWALAPMLAAGSQSWDLRLVAGADLAAADSRLTHSQSGGKLMLADPHFGLVLERLPVPGTGTANVYRWSDEISAELIEIYFGVAGESGAIIPQETVDMLASWGYFVDSIEELNAWGLGEVVSLHAKGEEPEYTTQAEPVRQQLFSVLRTGTGDLDLIAAGDFDMSSPFGVYTAGTATASVPAGLDDPYNQARGLMKDGTVLWQKEGVDFESLVDGGSNSLYSAWYPAQGGNVLLRVGGNLMGDLTGQNNKQIDAIVPLGRTRQQIASVDVGSWLWRQGSGSLESGGMDVPTAWWINFGTYVAGPVDLQRDEYNSWLYGNAPFLTGFTGVGTLGGGNLVVESGGDAGMIQIRGDVVLNGEGQRAAALRQTPRSQGVHLAVGSTGRVQADGSLVQTGGGDLDIRIGGTLNPNPQLRSNDHDLNSTFVNLRGALRLEAGNVGGIKLRYGKLDPLDTRGGDPYAAGRVFAGGGPMLVLGDAAARLDTRGDLVLGGVADPGRTRLYGSSPFSYMGTRYSGEGWSWFSLWTPGTSVDLFSAGGNLTPTTAWADGASYEDIHSTVKGRNQSSTMDGANFYPSILRASAASGSIYYGVGTTSLINNFGSTPLRTEFGMTVAPSPVGDQYVNATGRNQLELLARQSIYASGYAVTASAADPASLSSPFRPGFVGVLAFTGGGDWGTQPIRVTTVSPLIADRTEWLQALSGRSNTGTLFTNGTTATTGYAVPGQSPARYYAVEGDIVGLRVGSMVGLGYPAGLLGYRYEGSIPVAVRAGRDLTNAGTRLGEKDTVKDTKGNLISHSFATDISVVEAGRDIRESSFYITGPGLLDIAAGRNLLFADKGEVTSLGDILREGANSRTGGASIAVSAGLGAGAQWADFADRYLDPANQADIELPFADQPGKALVVYSGELTLAQWLQREYGFQGDAAEAEAFLEARQAELDRSYQEQYAAGRQASTRSLLRDYRQESQLYLVNWLSGRFGPDSVVAAGGPAGHVSNGTGQVYDPAAMDAREFFATLAPEQQRAYLRNVYYAELKASGREYNDPGSKRFGSYLRGREAIATLLPAQDSEGRPRVYEGDLTLFSSALYFDDWTQSNGIGKNRPTPGKTYVTRAEWQALGGTGAAGVSFYDVMDAGMHTNFGGDISILVPGGRTLVGVDGGFTPGPGSGVITQGEGDINIFSLGSILMGQSRIFTTFGGNILAWSAQGDINAGRGSKTTVVYTPSRRAYDALGNVSLSPTTPSTGAGIATLNPIPEIPAGDIDLIAPEGIIDAGEAGIRVSGNVNLAAMRVVNAENIQVQGESTGMPVIASVNIGALTAASSAASSAASTAQDSVQRARNAARQNQPSVVNVQILGFGDGGDGAAAGQEARPAGPQAAARPASHRPDSSVVVLGVGGEGPVQRGHLSASEREELGG</sequence>
<feature type="domain" description="Filamentous haemagglutinin FhaB/tRNA nuclease CdiA-like TPS" evidence="5">
    <location>
        <begin position="167"/>
        <end position="273"/>
    </location>
</feature>
<feature type="region of interest" description="Disordered" evidence="4">
    <location>
        <begin position="4510"/>
        <end position="4565"/>
    </location>
</feature>
<dbReference type="RefSeq" id="WP_165390080.1">
    <property type="nucleotide sequence ID" value="NZ_CBCSEB010000020.1"/>
</dbReference>
<evidence type="ECO:0000313" key="7">
    <source>
        <dbReference type="Proteomes" id="UP000292039"/>
    </source>
</evidence>
<feature type="compositionally biased region" description="Low complexity" evidence="4">
    <location>
        <begin position="4514"/>
        <end position="4530"/>
    </location>
</feature>
<feature type="region of interest" description="Disordered" evidence="4">
    <location>
        <begin position="1"/>
        <end position="39"/>
    </location>
</feature>
<gene>
    <name evidence="6" type="ORF">EV679_3423</name>
</gene>
<keyword evidence="3" id="KW-0732">Signal</keyword>
<dbReference type="Proteomes" id="UP000292039">
    <property type="component" value="Unassembled WGS sequence"/>
</dbReference>
<organism evidence="6 7">
    <name type="scientific">Kerstersia gyiorum</name>
    <dbReference type="NCBI Taxonomy" id="206506"/>
    <lineage>
        <taxon>Bacteria</taxon>
        <taxon>Pseudomonadati</taxon>
        <taxon>Pseudomonadota</taxon>
        <taxon>Betaproteobacteria</taxon>
        <taxon>Burkholderiales</taxon>
        <taxon>Alcaligenaceae</taxon>
        <taxon>Kerstersia</taxon>
    </lineage>
</organism>
<dbReference type="Pfam" id="PF05860">
    <property type="entry name" value="TPS"/>
    <property type="match status" value="1"/>
</dbReference>
<dbReference type="Gene3D" id="2.160.20.10">
    <property type="entry name" value="Single-stranded right-handed beta-helix, Pectin lyase-like"/>
    <property type="match status" value="1"/>
</dbReference>
<dbReference type="GO" id="GO:0005576">
    <property type="term" value="C:extracellular region"/>
    <property type="evidence" value="ECO:0007669"/>
    <property type="project" value="UniProtKB-SubCell"/>
</dbReference>
<dbReference type="PANTHER" id="PTHR12338:SF8">
    <property type="entry name" value="HEME_HEMOPEXIN-BINDING PROTEIN"/>
    <property type="match status" value="1"/>
</dbReference>
<protein>
    <submittedName>
        <fullName evidence="6">Filamentous hemagglutinin family protein</fullName>
    </submittedName>
</protein>
<dbReference type="EMBL" id="SGWZ01000008">
    <property type="protein sequence ID" value="RZS63779.1"/>
    <property type="molecule type" value="Genomic_DNA"/>
</dbReference>
<dbReference type="InterPro" id="IPR012334">
    <property type="entry name" value="Pectin_lyas_fold"/>
</dbReference>
<comment type="caution">
    <text evidence="6">The sequence shown here is derived from an EMBL/GenBank/DDBJ whole genome shotgun (WGS) entry which is preliminary data.</text>
</comment>
<reference evidence="6 7" key="1">
    <citation type="submission" date="2019-02" db="EMBL/GenBank/DDBJ databases">
        <title>Genomic Encyclopedia of Type Strains, Phase IV (KMG-IV): sequencing the most valuable type-strain genomes for metagenomic binning, comparative biology and taxonomic classification.</title>
        <authorList>
            <person name="Goeker M."/>
        </authorList>
    </citation>
    <scope>NUCLEOTIDE SEQUENCE [LARGE SCALE GENOMIC DNA]</scope>
    <source>
        <strain evidence="6 7">DSM 16618</strain>
    </source>
</reference>
<dbReference type="PANTHER" id="PTHR12338">
    <property type="entry name" value="AUTOTRANSPORTER"/>
    <property type="match status" value="1"/>
</dbReference>
<dbReference type="SUPFAM" id="SSF51126">
    <property type="entry name" value="Pectin lyase-like"/>
    <property type="match status" value="1"/>
</dbReference>
<evidence type="ECO:0000313" key="6">
    <source>
        <dbReference type="EMBL" id="RZS63779.1"/>
    </source>
</evidence>
<evidence type="ECO:0000256" key="4">
    <source>
        <dbReference type="SAM" id="MobiDB-lite"/>
    </source>
</evidence>
<accession>A0A4Q7MBW0</accession>
<dbReference type="SMART" id="SM00912">
    <property type="entry name" value="Haemagg_act"/>
    <property type="match status" value="1"/>
</dbReference>
<feature type="region of interest" description="Disordered" evidence="4">
    <location>
        <begin position="133"/>
        <end position="154"/>
    </location>
</feature>
<feature type="compositionally biased region" description="Polar residues" evidence="4">
    <location>
        <begin position="1"/>
        <end position="14"/>
    </location>
</feature>
<evidence type="ECO:0000259" key="5">
    <source>
        <dbReference type="SMART" id="SM00912"/>
    </source>
</evidence>
<evidence type="ECO:0000256" key="3">
    <source>
        <dbReference type="ARBA" id="ARBA00022729"/>
    </source>
</evidence>
<dbReference type="Pfam" id="PF12545">
    <property type="entry name" value="DUF3739"/>
    <property type="match status" value="1"/>
</dbReference>
<evidence type="ECO:0000256" key="1">
    <source>
        <dbReference type="ARBA" id="ARBA00004613"/>
    </source>
</evidence>